<sequence>MLDLKLMGPEGSVYTEFSYTFVKENSKSKNKTANESSAKVLDDKDRSSKPKTRERTSHTTTLLPSKSELDTKVGAEHDEFGEDYEEAMTVGSTKQSALDVVAEEPDAGEHFMQATSQFFSRMGYWLYNSKVVQYIARDDRVRTKTAFSADDIWMLGVCYTFEQQQLQLQEEGEKVVEEEEEKAIEDSVNDAGNFQQHILSGSQELDVP</sequence>
<feature type="region of interest" description="Disordered" evidence="1">
    <location>
        <begin position="25"/>
        <end position="71"/>
    </location>
</feature>
<evidence type="ECO:0000313" key="3">
    <source>
        <dbReference type="Proteomes" id="UP000749646"/>
    </source>
</evidence>
<feature type="non-terminal residue" evidence="2">
    <location>
        <position position="208"/>
    </location>
</feature>
<comment type="caution">
    <text evidence="2">The sequence shown here is derived from an EMBL/GenBank/DDBJ whole genome shotgun (WGS) entry which is preliminary data.</text>
</comment>
<accession>A0A9P6MHZ0</accession>
<feature type="compositionally biased region" description="Basic and acidic residues" evidence="1">
    <location>
        <begin position="40"/>
        <end position="57"/>
    </location>
</feature>
<name>A0A9P6MHZ0_9FUNG</name>
<evidence type="ECO:0000313" key="2">
    <source>
        <dbReference type="EMBL" id="KAG0001890.1"/>
    </source>
</evidence>
<dbReference type="EMBL" id="JAAAHW010000487">
    <property type="protein sequence ID" value="KAG0001890.1"/>
    <property type="molecule type" value="Genomic_DNA"/>
</dbReference>
<reference evidence="2" key="1">
    <citation type="journal article" date="2020" name="Fungal Divers.">
        <title>Resolving the Mortierellaceae phylogeny through synthesis of multi-gene phylogenetics and phylogenomics.</title>
        <authorList>
            <person name="Vandepol N."/>
            <person name="Liber J."/>
            <person name="Desiro A."/>
            <person name="Na H."/>
            <person name="Kennedy M."/>
            <person name="Barry K."/>
            <person name="Grigoriev I.V."/>
            <person name="Miller A.N."/>
            <person name="O'Donnell K."/>
            <person name="Stajich J.E."/>
            <person name="Bonito G."/>
        </authorList>
    </citation>
    <scope>NUCLEOTIDE SEQUENCE</scope>
    <source>
        <strain evidence="2">MES-2147</strain>
    </source>
</reference>
<dbReference type="Proteomes" id="UP000749646">
    <property type="component" value="Unassembled WGS sequence"/>
</dbReference>
<keyword evidence="3" id="KW-1185">Reference proteome</keyword>
<proteinExistence type="predicted"/>
<organism evidence="2 3">
    <name type="scientific">Modicella reniformis</name>
    <dbReference type="NCBI Taxonomy" id="1440133"/>
    <lineage>
        <taxon>Eukaryota</taxon>
        <taxon>Fungi</taxon>
        <taxon>Fungi incertae sedis</taxon>
        <taxon>Mucoromycota</taxon>
        <taxon>Mortierellomycotina</taxon>
        <taxon>Mortierellomycetes</taxon>
        <taxon>Mortierellales</taxon>
        <taxon>Mortierellaceae</taxon>
        <taxon>Modicella</taxon>
    </lineage>
</organism>
<evidence type="ECO:0000256" key="1">
    <source>
        <dbReference type="SAM" id="MobiDB-lite"/>
    </source>
</evidence>
<protein>
    <submittedName>
        <fullName evidence="2">Uncharacterized protein</fullName>
    </submittedName>
</protein>
<dbReference type="OrthoDB" id="2960936at2759"/>
<gene>
    <name evidence="2" type="ORF">BGZ65_003103</name>
</gene>
<dbReference type="AlphaFoldDB" id="A0A9P6MHZ0"/>